<dbReference type="EMBL" id="CAAALY010021108">
    <property type="protein sequence ID" value="VEL14427.1"/>
    <property type="molecule type" value="Genomic_DNA"/>
</dbReference>
<dbReference type="AlphaFoldDB" id="A0A3S5CJX3"/>
<name>A0A3S5CJX3_9PLAT</name>
<organism evidence="1 2">
    <name type="scientific">Protopolystoma xenopodis</name>
    <dbReference type="NCBI Taxonomy" id="117903"/>
    <lineage>
        <taxon>Eukaryota</taxon>
        <taxon>Metazoa</taxon>
        <taxon>Spiralia</taxon>
        <taxon>Lophotrochozoa</taxon>
        <taxon>Platyhelminthes</taxon>
        <taxon>Monogenea</taxon>
        <taxon>Polyopisthocotylea</taxon>
        <taxon>Polystomatidea</taxon>
        <taxon>Polystomatidae</taxon>
        <taxon>Protopolystoma</taxon>
    </lineage>
</organism>
<evidence type="ECO:0000313" key="2">
    <source>
        <dbReference type="Proteomes" id="UP000784294"/>
    </source>
</evidence>
<keyword evidence="2" id="KW-1185">Reference proteome</keyword>
<protein>
    <submittedName>
        <fullName evidence="1">Uncharacterized protein</fullName>
    </submittedName>
</protein>
<proteinExistence type="predicted"/>
<comment type="caution">
    <text evidence="1">The sequence shown here is derived from an EMBL/GenBank/DDBJ whole genome shotgun (WGS) entry which is preliminary data.</text>
</comment>
<reference evidence="1" key="1">
    <citation type="submission" date="2018-11" db="EMBL/GenBank/DDBJ databases">
        <authorList>
            <consortium name="Pathogen Informatics"/>
        </authorList>
    </citation>
    <scope>NUCLEOTIDE SEQUENCE</scope>
</reference>
<gene>
    <name evidence="1" type="ORF">PXEA_LOCUS7867</name>
</gene>
<accession>A0A3S5CJX3</accession>
<evidence type="ECO:0000313" key="1">
    <source>
        <dbReference type="EMBL" id="VEL14427.1"/>
    </source>
</evidence>
<dbReference type="Proteomes" id="UP000784294">
    <property type="component" value="Unassembled WGS sequence"/>
</dbReference>
<sequence length="74" mass="8216">MYLLPSLKILYYDLFLLKNRELRSRLARIRTETDIGHSSVLPITCTPATGAVSRGRSSLALLPTYSAAMQTCKA</sequence>